<keyword evidence="2" id="KW-0812">Transmembrane</keyword>
<reference evidence="3 4" key="1">
    <citation type="submission" date="2020-04" db="EMBL/GenBank/DDBJ databases">
        <authorList>
            <person name="Hitch T.C.A."/>
            <person name="Wylensek D."/>
            <person name="Clavel T."/>
        </authorList>
    </citation>
    <scope>NUCLEOTIDE SEQUENCE [LARGE SCALE GENOMIC DNA]</scope>
    <source>
        <strain evidence="3 4">WB01_NA02</strain>
    </source>
</reference>
<evidence type="ECO:0000313" key="4">
    <source>
        <dbReference type="Proteomes" id="UP000587880"/>
    </source>
</evidence>
<name>A0A7X9SLB8_CLOBE</name>
<feature type="transmembrane region" description="Helical" evidence="2">
    <location>
        <begin position="48"/>
        <end position="68"/>
    </location>
</feature>
<feature type="coiled-coil region" evidence="1">
    <location>
        <begin position="709"/>
        <end position="751"/>
    </location>
</feature>
<accession>A0A7X9SLB8</accession>
<gene>
    <name evidence="3" type="ORF">HF849_02890</name>
</gene>
<feature type="transmembrane region" description="Helical" evidence="2">
    <location>
        <begin position="17"/>
        <end position="36"/>
    </location>
</feature>
<evidence type="ECO:0000256" key="2">
    <source>
        <dbReference type="SAM" id="Phobius"/>
    </source>
</evidence>
<dbReference type="Proteomes" id="UP000587880">
    <property type="component" value="Unassembled WGS sequence"/>
</dbReference>
<evidence type="ECO:0000256" key="1">
    <source>
        <dbReference type="SAM" id="Coils"/>
    </source>
</evidence>
<dbReference type="AlphaFoldDB" id="A0A7X9SLB8"/>
<keyword evidence="2" id="KW-1133">Transmembrane helix</keyword>
<sequence>MDKLIKWINGRIERTSQLWYCWIGVVCGIEILNITLVRKYAPFWCDTVISILLLSMIVYYISVIYRYMYTKYKNYLETNQSEILSRLNSFEKYIKELSEEAKKDLDDKYAELSVRTSDYKSELKNEIDLQAKTTNANIEDKVKQLFENADKLAEDTNEAIANTNMTMSKAFEDSNNLVRFKSKELAELTTEKAEKAEQLILNKFIEQAQNNQDNLLILQNGIREVLDNDLNEFAKVQATVVETSDKINRSIDGHFESARSNSDEQQNKLNANISRMANDLSAELKVVSQEAINISNENSKEIINETCRVYNDTYNKEMELINNMFNKVNENNDVMIEQIQQTKNSIVENTDKEASEFNSKLIGIQDVINEKHFAIKNQIEEVSDKVIESTNSVMNSNHENLSEQIKEVTESVAAQLNKGKIDLVEKVVENKDKLAEILQGVLTRTISKLNEQAEVMANSIEVNNKHLEEASNKIVNNTNIVVSSNQEKLSEQLKEITESVVAQLNKGKIDLIEKVLENKDKLAEILQDVLTQTTSKLNEQAEVMTNSIDVNQKCLEEVSNKIVNNTNIAVSSYQEKLSDQIKEVAESITTQISKDKGAIIESTKEGNNSLIEVINNAFTQAETRINENTAIVAEKLEITKDTINSLIALKQSEVLTKLENLNKESVNNLKAILDITNGSVQTGIKELAHKIDDSSNVVSNIIIDEISTVNSEQIEISKLIDNLIEKEKERQSVVEQAMDQFQSQLELLQKETIDEIVKSINGFRQSIIVNRDEENKILNDKFNNTYQHITKLYENLSNRTDKLDTSVTETVSIVKAIEESGTKKDDRLFDMLHQVLEKDTELALTARGIGIKQEETSSKIRNLETQMLVLNDLVKIFKKVISQQESYKNEAAITKQDPNRKEKIYDAESGITVLNTFNNDVLQYSEMQQLGMKVFSADYDSKGSILLSRNYNKQGEVVIENSYHSNGQVKERKEKVKENGITVTEITKFDVNGRKLS</sequence>
<dbReference type="RefSeq" id="WP_168981047.1">
    <property type="nucleotide sequence ID" value="NZ_JABAGD010000003.1"/>
</dbReference>
<organism evidence="3 4">
    <name type="scientific">Clostridium beijerinckii</name>
    <name type="common">Clostridium MP</name>
    <dbReference type="NCBI Taxonomy" id="1520"/>
    <lineage>
        <taxon>Bacteria</taxon>
        <taxon>Bacillati</taxon>
        <taxon>Bacillota</taxon>
        <taxon>Clostridia</taxon>
        <taxon>Eubacteriales</taxon>
        <taxon>Clostridiaceae</taxon>
        <taxon>Clostridium</taxon>
    </lineage>
</organism>
<dbReference type="SUPFAM" id="SSF58113">
    <property type="entry name" value="Apolipoprotein A-I"/>
    <property type="match status" value="1"/>
</dbReference>
<keyword evidence="2" id="KW-0472">Membrane</keyword>
<proteinExistence type="predicted"/>
<feature type="coiled-coil region" evidence="1">
    <location>
        <begin position="95"/>
        <end position="198"/>
    </location>
</feature>
<dbReference type="EMBL" id="JABAGD010000003">
    <property type="protein sequence ID" value="NMF03703.1"/>
    <property type="molecule type" value="Genomic_DNA"/>
</dbReference>
<protein>
    <submittedName>
        <fullName evidence="3">Uncharacterized protein</fullName>
    </submittedName>
</protein>
<evidence type="ECO:0000313" key="3">
    <source>
        <dbReference type="EMBL" id="NMF03703.1"/>
    </source>
</evidence>
<keyword evidence="1" id="KW-0175">Coiled coil</keyword>
<comment type="caution">
    <text evidence="3">The sequence shown here is derived from an EMBL/GenBank/DDBJ whole genome shotgun (WGS) entry which is preliminary data.</text>
</comment>